<dbReference type="RefSeq" id="WP_371755619.1">
    <property type="nucleotide sequence ID" value="NZ_JAYJLD010000037.1"/>
</dbReference>
<name>A0ABU5ZLW0_9BACL</name>
<accession>A0ABU5ZLW0</accession>
<protein>
    <submittedName>
        <fullName evidence="7">Cytochrome c oxidase assembly protein</fullName>
    </submittedName>
</protein>
<dbReference type="InterPro" id="IPR019108">
    <property type="entry name" value="Caa3_assmbl_CtaG-rel"/>
</dbReference>
<dbReference type="Pfam" id="PF09678">
    <property type="entry name" value="Caa3_CtaG"/>
    <property type="match status" value="1"/>
</dbReference>
<keyword evidence="8" id="KW-1185">Reference proteome</keyword>
<comment type="caution">
    <text evidence="7">The sequence shown here is derived from an EMBL/GenBank/DDBJ whole genome shotgun (WGS) entry which is preliminary data.</text>
</comment>
<evidence type="ECO:0000313" key="7">
    <source>
        <dbReference type="EMBL" id="MEB3103493.1"/>
    </source>
</evidence>
<keyword evidence="3 6" id="KW-0812">Transmembrane</keyword>
<evidence type="ECO:0000256" key="4">
    <source>
        <dbReference type="ARBA" id="ARBA00022989"/>
    </source>
</evidence>
<dbReference type="Proteomes" id="UP001310386">
    <property type="component" value="Unassembled WGS sequence"/>
</dbReference>
<gene>
    <name evidence="7" type="ORF">VF724_17810</name>
</gene>
<evidence type="ECO:0000256" key="1">
    <source>
        <dbReference type="ARBA" id="ARBA00004651"/>
    </source>
</evidence>
<keyword evidence="5 6" id="KW-0472">Membrane</keyword>
<dbReference type="EMBL" id="JAYJLD010000037">
    <property type="protein sequence ID" value="MEB3103493.1"/>
    <property type="molecule type" value="Genomic_DNA"/>
</dbReference>
<feature type="transmembrane region" description="Helical" evidence="6">
    <location>
        <begin position="126"/>
        <end position="145"/>
    </location>
</feature>
<evidence type="ECO:0000256" key="2">
    <source>
        <dbReference type="ARBA" id="ARBA00022475"/>
    </source>
</evidence>
<feature type="transmembrane region" description="Helical" evidence="6">
    <location>
        <begin position="18"/>
        <end position="35"/>
    </location>
</feature>
<feature type="transmembrane region" description="Helical" evidence="6">
    <location>
        <begin position="86"/>
        <end position="106"/>
    </location>
</feature>
<evidence type="ECO:0000313" key="8">
    <source>
        <dbReference type="Proteomes" id="UP001310386"/>
    </source>
</evidence>
<keyword evidence="2" id="KW-1003">Cell membrane</keyword>
<comment type="subcellular location">
    <subcellularLocation>
        <location evidence="1">Cell membrane</location>
        <topology evidence="1">Multi-pass membrane protein</topology>
    </subcellularLocation>
</comment>
<feature type="transmembrane region" description="Helical" evidence="6">
    <location>
        <begin position="157"/>
        <end position="177"/>
    </location>
</feature>
<keyword evidence="4 6" id="KW-1133">Transmembrane helix</keyword>
<evidence type="ECO:0000256" key="6">
    <source>
        <dbReference type="SAM" id="Phobius"/>
    </source>
</evidence>
<feature type="transmembrane region" description="Helical" evidence="6">
    <location>
        <begin position="189"/>
        <end position="209"/>
    </location>
</feature>
<proteinExistence type="predicted"/>
<feature type="transmembrane region" description="Helical" evidence="6">
    <location>
        <begin position="234"/>
        <end position="256"/>
    </location>
</feature>
<reference evidence="7" key="1">
    <citation type="submission" date="2023-12" db="EMBL/GenBank/DDBJ databases">
        <title>Fervidustalea candida gen. nov., sp. nov., a novel member of the family Paenibacillaceae isolated from a geothermal area.</title>
        <authorList>
            <person name="Li W.-J."/>
            <person name="Jiao J.-Y."/>
            <person name="Chen Y."/>
        </authorList>
    </citation>
    <scope>NUCLEOTIDE SEQUENCE</scope>
    <source>
        <strain evidence="7">SYSU GA230002</strain>
    </source>
</reference>
<sequence length="265" mass="30489">MPLPMQGLSFSMLWNPDVLLQAVVMQIIYLLLLSRPIRAWFSGSRKVPLSQIVSFLGGLWVFYFSFGSPIDYMSDELLFSAHMVQHMLEIMLMTPLLIYGIPDWFIRPVLKWKPSAVLFKAWTNPVASAIVFNLCFSGFHIPAIYNKTLVNDTFHLFEHAVFFATAFFMWWPLLSPLPELHRLQSGGRLMYLLFNFNLMMPISVLLIFAQQEWYPFYLTVPRVFGLDPVSDMQLGGLIMLIGMAVPYGASSLISYLKYNEAAWYA</sequence>
<organism evidence="7 8">
    <name type="scientific">Ferviditalea candida</name>
    <dbReference type="NCBI Taxonomy" id="3108399"/>
    <lineage>
        <taxon>Bacteria</taxon>
        <taxon>Bacillati</taxon>
        <taxon>Bacillota</taxon>
        <taxon>Bacilli</taxon>
        <taxon>Bacillales</taxon>
        <taxon>Paenibacillaceae</taxon>
        <taxon>Ferviditalea</taxon>
    </lineage>
</organism>
<evidence type="ECO:0000256" key="5">
    <source>
        <dbReference type="ARBA" id="ARBA00023136"/>
    </source>
</evidence>
<feature type="transmembrane region" description="Helical" evidence="6">
    <location>
        <begin position="47"/>
        <end position="66"/>
    </location>
</feature>
<evidence type="ECO:0000256" key="3">
    <source>
        <dbReference type="ARBA" id="ARBA00022692"/>
    </source>
</evidence>